<dbReference type="NCBIfam" id="TIGR02378">
    <property type="entry name" value="nirD_assim_sml"/>
    <property type="match status" value="1"/>
</dbReference>
<dbReference type="GO" id="GO:0005840">
    <property type="term" value="C:ribosome"/>
    <property type="evidence" value="ECO:0007669"/>
    <property type="project" value="InterPro"/>
</dbReference>
<reference evidence="7 8" key="1">
    <citation type="submission" date="2019-04" db="EMBL/GenBank/DDBJ databases">
        <title>Bacillus sediminilitoris sp. nov., isolated from a tidal flat sediment on the East China Sea.</title>
        <authorList>
            <person name="Wei Y."/>
            <person name="Mao H."/>
            <person name="Fang J."/>
        </authorList>
    </citation>
    <scope>NUCLEOTIDE SEQUENCE [LARGE SCALE GENOMIC DNA]</scope>
    <source>
        <strain evidence="7 8">DSL-17</strain>
    </source>
</reference>
<dbReference type="RefSeq" id="WP_136357803.1">
    <property type="nucleotide sequence ID" value="NZ_CP046266.1"/>
</dbReference>
<dbReference type="AlphaFoldDB" id="A0A4S4BND7"/>
<dbReference type="GO" id="GO:0046872">
    <property type="term" value="F:metal ion binding"/>
    <property type="evidence" value="ECO:0007669"/>
    <property type="project" value="UniProtKB-KW"/>
</dbReference>
<keyword evidence="8" id="KW-1185">Reference proteome</keyword>
<dbReference type="SUPFAM" id="SSF50022">
    <property type="entry name" value="ISP domain"/>
    <property type="match status" value="1"/>
</dbReference>
<organism evidence="7 8">
    <name type="scientific">Metabacillus sediminilitoris</name>
    <dbReference type="NCBI Taxonomy" id="2567941"/>
    <lineage>
        <taxon>Bacteria</taxon>
        <taxon>Bacillati</taxon>
        <taxon>Bacillota</taxon>
        <taxon>Bacilli</taxon>
        <taxon>Bacillales</taxon>
        <taxon>Bacillaceae</taxon>
        <taxon>Metabacillus</taxon>
    </lineage>
</organism>
<evidence type="ECO:0000313" key="7">
    <source>
        <dbReference type="EMBL" id="THF76322.1"/>
    </source>
</evidence>
<protein>
    <submittedName>
        <fullName evidence="7">Nitrite reductase small subunit NirD</fullName>
    </submittedName>
</protein>
<dbReference type="InterPro" id="IPR036922">
    <property type="entry name" value="Rieske_2Fe-2S_sf"/>
</dbReference>
<dbReference type="OrthoDB" id="593800at2"/>
<evidence type="ECO:0000256" key="6">
    <source>
        <dbReference type="ARBA" id="ARBA00023063"/>
    </source>
</evidence>
<keyword evidence="6" id="KW-0534">Nitrate assimilation</keyword>
<proteinExistence type="predicted"/>
<dbReference type="InterPro" id="IPR012748">
    <property type="entry name" value="Rieske-like_NirD"/>
</dbReference>
<gene>
    <name evidence="7" type="primary">nirD</name>
    <name evidence="7" type="ORF">E6W99_21805</name>
</gene>
<evidence type="ECO:0000256" key="2">
    <source>
        <dbReference type="ARBA" id="ARBA00022723"/>
    </source>
</evidence>
<dbReference type="EMBL" id="SSNT01000021">
    <property type="protein sequence ID" value="THF76322.1"/>
    <property type="molecule type" value="Genomic_DNA"/>
</dbReference>
<dbReference type="Gene3D" id="2.102.10.10">
    <property type="entry name" value="Rieske [2Fe-2S] iron-sulphur domain"/>
    <property type="match status" value="1"/>
</dbReference>
<name>A0A4S4BND7_9BACI</name>
<dbReference type="PANTHER" id="PTHR21496:SF23">
    <property type="entry name" value="3-PHENYLPROPIONATE_CINNAMIC ACID DIOXYGENASE FERREDOXIN SUBUNIT"/>
    <property type="match status" value="1"/>
</dbReference>
<dbReference type="GO" id="GO:0042128">
    <property type="term" value="P:nitrate assimilation"/>
    <property type="evidence" value="ECO:0007669"/>
    <property type="project" value="UniProtKB-KW"/>
</dbReference>
<comment type="caution">
    <text evidence="7">The sequence shown here is derived from an EMBL/GenBank/DDBJ whole genome shotgun (WGS) entry which is preliminary data.</text>
</comment>
<keyword evidence="4" id="KW-0408">Iron</keyword>
<dbReference type="FunFam" id="2.102.10.10:FF:000013">
    <property type="entry name" value="Nitrite reductase [NAD(P)H], small subunit"/>
    <property type="match status" value="1"/>
</dbReference>
<dbReference type="PROSITE" id="PS51296">
    <property type="entry name" value="RIESKE"/>
    <property type="match status" value="1"/>
</dbReference>
<dbReference type="GO" id="GO:0004497">
    <property type="term" value="F:monooxygenase activity"/>
    <property type="evidence" value="ECO:0007669"/>
    <property type="project" value="UniProtKB-ARBA"/>
</dbReference>
<keyword evidence="2" id="KW-0479">Metal-binding</keyword>
<keyword evidence="3" id="KW-0560">Oxidoreductase</keyword>
<dbReference type="GO" id="GO:0008942">
    <property type="term" value="F:nitrite reductase [NAD(P)H] activity"/>
    <property type="evidence" value="ECO:0007669"/>
    <property type="project" value="InterPro"/>
</dbReference>
<dbReference type="PROSITE" id="PS00962">
    <property type="entry name" value="RIBOSOMAL_S2_1"/>
    <property type="match status" value="1"/>
</dbReference>
<keyword evidence="1" id="KW-0001">2Fe-2S</keyword>
<dbReference type="GO" id="GO:0051537">
    <property type="term" value="F:2 iron, 2 sulfur cluster binding"/>
    <property type="evidence" value="ECO:0007669"/>
    <property type="project" value="UniProtKB-KW"/>
</dbReference>
<dbReference type="GO" id="GO:0006412">
    <property type="term" value="P:translation"/>
    <property type="evidence" value="ECO:0007669"/>
    <property type="project" value="InterPro"/>
</dbReference>
<dbReference type="InterPro" id="IPR018130">
    <property type="entry name" value="Ribosomal_uS2_CS"/>
</dbReference>
<evidence type="ECO:0000256" key="1">
    <source>
        <dbReference type="ARBA" id="ARBA00022714"/>
    </source>
</evidence>
<evidence type="ECO:0000256" key="5">
    <source>
        <dbReference type="ARBA" id="ARBA00023014"/>
    </source>
</evidence>
<dbReference type="PANTHER" id="PTHR21496">
    <property type="entry name" value="FERREDOXIN-RELATED"/>
    <property type="match status" value="1"/>
</dbReference>
<dbReference type="Proteomes" id="UP000310334">
    <property type="component" value="Unassembled WGS sequence"/>
</dbReference>
<accession>A0A4S4BND7</accession>
<dbReference type="CDD" id="cd03530">
    <property type="entry name" value="Rieske_NirD_small_Bacillus"/>
    <property type="match status" value="1"/>
</dbReference>
<dbReference type="GO" id="GO:0016705">
    <property type="term" value="F:oxidoreductase activity, acting on paired donors, with incorporation or reduction of molecular oxygen"/>
    <property type="evidence" value="ECO:0007669"/>
    <property type="project" value="UniProtKB-ARBA"/>
</dbReference>
<dbReference type="InterPro" id="IPR017941">
    <property type="entry name" value="Rieske_2Fe-2S"/>
</dbReference>
<evidence type="ECO:0000313" key="8">
    <source>
        <dbReference type="Proteomes" id="UP000310334"/>
    </source>
</evidence>
<keyword evidence="5" id="KW-0411">Iron-sulfur</keyword>
<dbReference type="GO" id="GO:0003735">
    <property type="term" value="F:structural constituent of ribosome"/>
    <property type="evidence" value="ECO:0007669"/>
    <property type="project" value="InterPro"/>
</dbReference>
<evidence type="ECO:0000256" key="4">
    <source>
        <dbReference type="ARBA" id="ARBA00023004"/>
    </source>
</evidence>
<dbReference type="Pfam" id="PF00355">
    <property type="entry name" value="Rieske"/>
    <property type="match status" value="1"/>
</dbReference>
<evidence type="ECO:0000256" key="3">
    <source>
        <dbReference type="ARBA" id="ARBA00023002"/>
    </source>
</evidence>
<sequence length="109" mass="12216">MDMKELIKTKVHVGSLLDLPERVGKTVQVQKDKEVAVFKLSNGKIKAIENKCPHKGGVLSEGIVSGEHVFCPMHDWKICLEDGKVQEPDFGCVKTYETLLEDGEVYLLF</sequence>